<sequence length="152" mass="16813">MGNIHSVCKTDLMLEEQGKKVSLSLRANEEAKALVLDGCVFTNNAMKCDAMYLFKGHNKKVVVLVELKGAGDIPHAFEQLAYTRFQRAEYSQLKQLLDTSGPGQMAEKAFIVSNGMLSKPAIERLEKAHGIRVGAVLHSEPSSKVPDLREWL</sequence>
<accession>A0A6I6SRZ9</accession>
<gene>
    <name evidence="1" type="ORF">EKK97_12860</name>
</gene>
<name>A0A6I6SRZ9_9GAMM</name>
<reference evidence="1 2" key="1">
    <citation type="submission" date="2019-01" db="EMBL/GenBank/DDBJ databases">
        <title>Complete genome of a denitifying bacterium Halomons sp. BC-M4-5.</title>
        <authorList>
            <person name="Wang L."/>
            <person name="Shao Z."/>
        </authorList>
    </citation>
    <scope>NUCLEOTIDE SEQUENCE [LARGE SCALE GENOMIC DNA]</scope>
    <source>
        <strain evidence="1 2">BC-M4-5</strain>
    </source>
</reference>
<keyword evidence="2" id="KW-1185">Reference proteome</keyword>
<proteinExistence type="predicted"/>
<evidence type="ECO:0000313" key="2">
    <source>
        <dbReference type="Proteomes" id="UP000464013"/>
    </source>
</evidence>
<dbReference type="Proteomes" id="UP000464013">
    <property type="component" value="Chromosome"/>
</dbReference>
<organism evidence="1 2">
    <name type="scientific">Billgrantia tianxiuensis</name>
    <dbReference type="NCBI Taxonomy" id="2497861"/>
    <lineage>
        <taxon>Bacteria</taxon>
        <taxon>Pseudomonadati</taxon>
        <taxon>Pseudomonadota</taxon>
        <taxon>Gammaproteobacteria</taxon>
        <taxon>Oceanospirillales</taxon>
        <taxon>Halomonadaceae</taxon>
        <taxon>Billgrantia</taxon>
    </lineage>
</organism>
<protein>
    <submittedName>
        <fullName evidence="1">Uncharacterized protein</fullName>
    </submittedName>
</protein>
<dbReference type="OrthoDB" id="6159422at2"/>
<evidence type="ECO:0000313" key="1">
    <source>
        <dbReference type="EMBL" id="QHC50295.1"/>
    </source>
</evidence>
<dbReference type="EMBL" id="CP035042">
    <property type="protein sequence ID" value="QHC50295.1"/>
    <property type="molecule type" value="Genomic_DNA"/>
</dbReference>
<dbReference type="AlphaFoldDB" id="A0A6I6SRZ9"/>
<dbReference type="KEGG" id="htx:EKK97_12860"/>